<gene>
    <name evidence="2" type="ORF">H109_07365</name>
</gene>
<evidence type="ECO:0000313" key="2">
    <source>
        <dbReference type="EMBL" id="KDB20684.1"/>
    </source>
</evidence>
<dbReference type="HOGENOM" id="CLU_2322028_0_0_1"/>
<dbReference type="Proteomes" id="UP000024533">
    <property type="component" value="Unassembled WGS sequence"/>
</dbReference>
<name>A0A059IYX0_TRIIM</name>
<proteinExistence type="predicted"/>
<feature type="compositionally biased region" description="Pro residues" evidence="1">
    <location>
        <begin position="36"/>
        <end position="46"/>
    </location>
</feature>
<reference evidence="2 3" key="1">
    <citation type="submission" date="2014-02" db="EMBL/GenBank/DDBJ databases">
        <title>The Genome Sequence of Trichophyton interdigitale MR816.</title>
        <authorList>
            <consortium name="The Broad Institute Genomics Platform"/>
            <person name="Cuomo C.A."/>
            <person name="White T.C."/>
            <person name="Graser Y."/>
            <person name="Martinez-Rossi N."/>
            <person name="Heitman J."/>
            <person name="Young S.K."/>
            <person name="Zeng Q."/>
            <person name="Gargeya S."/>
            <person name="Abouelleil A."/>
            <person name="Alvarado L."/>
            <person name="Chapman S.B."/>
            <person name="Gainer-Dewar J."/>
            <person name="Goldberg J."/>
            <person name="Griggs A."/>
            <person name="Gujja S."/>
            <person name="Hansen M."/>
            <person name="Howarth C."/>
            <person name="Imamovic A."/>
            <person name="Larimer J."/>
            <person name="Martinez D."/>
            <person name="Murphy C."/>
            <person name="Pearson M.D."/>
            <person name="Persinoti G."/>
            <person name="Poon T."/>
            <person name="Priest M."/>
            <person name="Roberts A.D."/>
            <person name="Saif S."/>
            <person name="Shea T.D."/>
            <person name="Sykes S.N."/>
            <person name="Wortman J."/>
            <person name="Nusbaum C."/>
            <person name="Birren B."/>
        </authorList>
    </citation>
    <scope>NUCLEOTIDE SEQUENCE [LARGE SCALE GENOMIC DNA]</scope>
    <source>
        <strain evidence="2 3">MR816</strain>
    </source>
</reference>
<feature type="region of interest" description="Disordered" evidence="1">
    <location>
        <begin position="1"/>
        <end position="52"/>
    </location>
</feature>
<feature type="region of interest" description="Disordered" evidence="1">
    <location>
        <begin position="78"/>
        <end position="99"/>
    </location>
</feature>
<organism evidence="2 3">
    <name type="scientific">Trichophyton interdigitale (strain MR816)</name>
    <dbReference type="NCBI Taxonomy" id="1215338"/>
    <lineage>
        <taxon>Eukaryota</taxon>
        <taxon>Fungi</taxon>
        <taxon>Dikarya</taxon>
        <taxon>Ascomycota</taxon>
        <taxon>Pezizomycotina</taxon>
        <taxon>Eurotiomycetes</taxon>
        <taxon>Eurotiomycetidae</taxon>
        <taxon>Onygenales</taxon>
        <taxon>Arthrodermataceae</taxon>
        <taxon>Trichophyton</taxon>
    </lineage>
</organism>
<evidence type="ECO:0000256" key="1">
    <source>
        <dbReference type="SAM" id="MobiDB-lite"/>
    </source>
</evidence>
<protein>
    <submittedName>
        <fullName evidence="2">Uncharacterized protein</fullName>
    </submittedName>
</protein>
<accession>A0A059IYX0</accession>
<evidence type="ECO:0000313" key="3">
    <source>
        <dbReference type="Proteomes" id="UP000024533"/>
    </source>
</evidence>
<dbReference type="EMBL" id="AOKY01000720">
    <property type="protein sequence ID" value="KDB20684.1"/>
    <property type="molecule type" value="Genomic_DNA"/>
</dbReference>
<sequence>MSCIAAQPGRPGSRKSSVCLPQRQSDIPPRRASLTSPPPPPPPPLSSNPHYPVLEGHLLDIPEVERAVNYHLRHHSYHHYSHPASSGQSNIPSLSAIFP</sequence>
<dbReference type="AlphaFoldDB" id="A0A059IYX0"/>
<comment type="caution">
    <text evidence="2">The sequence shown here is derived from an EMBL/GenBank/DDBJ whole genome shotgun (WGS) entry which is preliminary data.</text>
</comment>
<keyword evidence="3" id="KW-1185">Reference proteome</keyword>